<sequence>MHATPLPTADLADEYGDHLRVCDVQFTSYGAVRSFSGPIRTVVCHDDNALLQALLREPGNGHVVVVDGRASLHTALLGDLMAERARDNGWAGVVIHGAIRDVVESDFRAGCPVLAVSVEEPAAGEVPPALAAAAEAFEDWERLLAEALREHGADPERAPGLAALIVASVEGAIAMCRAKRSMRPLDQVAQQLETLIAGALDRAA</sequence>
<evidence type="ECO:0000256" key="8">
    <source>
        <dbReference type="ARBA" id="ARBA00025046"/>
    </source>
</evidence>
<dbReference type="EC" id="4.1.3.17" evidence="5"/>
<dbReference type="InterPro" id="IPR054156">
    <property type="entry name" value="YxaF_TetR_C"/>
</dbReference>
<reference evidence="14 15" key="1">
    <citation type="submission" date="2024-10" db="EMBL/GenBank/DDBJ databases">
        <title>The Natural Products Discovery Center: Release of the First 8490 Sequenced Strains for Exploring Actinobacteria Biosynthetic Diversity.</title>
        <authorList>
            <person name="Kalkreuter E."/>
            <person name="Kautsar S.A."/>
            <person name="Yang D."/>
            <person name="Bader C.D."/>
            <person name="Teijaro C.N."/>
            <person name="Fluegel L."/>
            <person name="Davis C.M."/>
            <person name="Simpson J.R."/>
            <person name="Lauterbach L."/>
            <person name="Steele A.D."/>
            <person name="Gui C."/>
            <person name="Meng S."/>
            <person name="Li G."/>
            <person name="Viehrig K."/>
            <person name="Ye F."/>
            <person name="Su P."/>
            <person name="Kiefer A.F."/>
            <person name="Nichols A."/>
            <person name="Cepeda A.J."/>
            <person name="Yan W."/>
            <person name="Fan B."/>
            <person name="Jiang Y."/>
            <person name="Adhikari A."/>
            <person name="Zheng C.-J."/>
            <person name="Schuster L."/>
            <person name="Cowan T.M."/>
            <person name="Smanski M.J."/>
            <person name="Chevrette M.G."/>
            <person name="De Carvalho L.P.S."/>
            <person name="Shen B."/>
        </authorList>
    </citation>
    <scope>NUCLEOTIDE SEQUENCE [LARGE SCALE GENOMIC DNA]</scope>
    <source>
        <strain evidence="14 15">NPDC001390</strain>
    </source>
</reference>
<comment type="function">
    <text evidence="8">Catalyzes the aldol cleavage of 4-hydroxy-4-methyl-2-oxoglutarate (HMG) into 2 molecules of pyruvate. Also contains a secondary oxaloacetate (OAA) decarboxylase activity due to the common pyruvate enolate transition state formed following C-C bond cleavage in the retro-aldol and decarboxylation reactions.</text>
</comment>
<name>A0ABW6UC09_9ACTN</name>
<comment type="caution">
    <text evidence="14">The sequence shown here is derived from an EMBL/GenBank/DDBJ whole genome shotgun (WGS) entry which is preliminary data.</text>
</comment>
<protein>
    <recommendedName>
        <fullName evidence="7">Putative 4-hydroxy-4-methyl-2-oxoglutarate aldolase</fullName>
        <ecNumber evidence="6">4.1.1.112</ecNumber>
        <ecNumber evidence="5">4.1.3.17</ecNumber>
    </recommendedName>
    <alternativeName>
        <fullName evidence="11">Oxaloacetate decarboxylase</fullName>
    </alternativeName>
    <alternativeName>
        <fullName evidence="9">Regulator of ribonuclease activity homolog</fullName>
    </alternativeName>
    <alternativeName>
        <fullName evidence="10">RraA-like protein</fullName>
    </alternativeName>
</protein>
<comment type="catalytic activity">
    <reaction evidence="12">
        <text>oxaloacetate + H(+) = pyruvate + CO2</text>
        <dbReference type="Rhea" id="RHEA:15641"/>
        <dbReference type="ChEBI" id="CHEBI:15361"/>
        <dbReference type="ChEBI" id="CHEBI:15378"/>
        <dbReference type="ChEBI" id="CHEBI:16452"/>
        <dbReference type="ChEBI" id="CHEBI:16526"/>
        <dbReference type="EC" id="4.1.1.112"/>
    </reaction>
</comment>
<dbReference type="SUPFAM" id="SSF48498">
    <property type="entry name" value="Tetracyclin repressor-like, C-terminal domain"/>
    <property type="match status" value="1"/>
</dbReference>
<accession>A0ABW6UC09</accession>
<evidence type="ECO:0000256" key="4">
    <source>
        <dbReference type="ARBA" id="ARBA00011233"/>
    </source>
</evidence>
<evidence type="ECO:0000256" key="10">
    <source>
        <dbReference type="ARBA" id="ARBA00030169"/>
    </source>
</evidence>
<comment type="catalytic activity">
    <reaction evidence="1">
        <text>4-hydroxy-4-methyl-2-oxoglutarate = 2 pyruvate</text>
        <dbReference type="Rhea" id="RHEA:22748"/>
        <dbReference type="ChEBI" id="CHEBI:15361"/>
        <dbReference type="ChEBI" id="CHEBI:58276"/>
        <dbReference type="EC" id="4.1.3.17"/>
    </reaction>
</comment>
<dbReference type="Proteomes" id="UP001602058">
    <property type="component" value="Unassembled WGS sequence"/>
</dbReference>
<evidence type="ECO:0000313" key="14">
    <source>
        <dbReference type="EMBL" id="MFF4520914.1"/>
    </source>
</evidence>
<gene>
    <name evidence="14" type="ORF">ACFY1D_05580</name>
</gene>
<proteinExistence type="inferred from homology"/>
<dbReference type="InterPro" id="IPR036704">
    <property type="entry name" value="RraA/RraA-like_sf"/>
</dbReference>
<dbReference type="InterPro" id="IPR005493">
    <property type="entry name" value="RraA/RraA-like"/>
</dbReference>
<evidence type="ECO:0000313" key="15">
    <source>
        <dbReference type="Proteomes" id="UP001602058"/>
    </source>
</evidence>
<feature type="domain" description="Transcriptional regulator LmrA/YxaF-like C-terminal" evidence="13">
    <location>
        <begin position="95"/>
        <end position="191"/>
    </location>
</feature>
<dbReference type="Pfam" id="PF21993">
    <property type="entry name" value="TetR_C_13_2"/>
    <property type="match status" value="1"/>
</dbReference>
<evidence type="ECO:0000256" key="9">
    <source>
        <dbReference type="ARBA" id="ARBA00029596"/>
    </source>
</evidence>
<evidence type="ECO:0000256" key="2">
    <source>
        <dbReference type="ARBA" id="ARBA00001968"/>
    </source>
</evidence>
<evidence type="ECO:0000256" key="1">
    <source>
        <dbReference type="ARBA" id="ARBA00001342"/>
    </source>
</evidence>
<dbReference type="EMBL" id="JBIAWJ010000002">
    <property type="protein sequence ID" value="MFF4520914.1"/>
    <property type="molecule type" value="Genomic_DNA"/>
</dbReference>
<dbReference type="PANTHER" id="PTHR33254:SF4">
    <property type="entry name" value="4-HYDROXY-4-METHYL-2-OXOGLUTARATE ALDOLASE 3-RELATED"/>
    <property type="match status" value="1"/>
</dbReference>
<dbReference type="SUPFAM" id="SSF89562">
    <property type="entry name" value="RraA-like"/>
    <property type="match status" value="1"/>
</dbReference>
<dbReference type="Gene3D" id="3.50.30.40">
    <property type="entry name" value="Ribonuclease E inhibitor RraA/RraA-like"/>
    <property type="match status" value="1"/>
</dbReference>
<dbReference type="EC" id="4.1.1.112" evidence="6"/>
<evidence type="ECO:0000256" key="11">
    <source>
        <dbReference type="ARBA" id="ARBA00032305"/>
    </source>
</evidence>
<dbReference type="CDD" id="cd16841">
    <property type="entry name" value="RraA_family"/>
    <property type="match status" value="1"/>
</dbReference>
<evidence type="ECO:0000256" key="7">
    <source>
        <dbReference type="ARBA" id="ARBA00016549"/>
    </source>
</evidence>
<evidence type="ECO:0000256" key="3">
    <source>
        <dbReference type="ARBA" id="ARBA00008621"/>
    </source>
</evidence>
<organism evidence="14 15">
    <name type="scientific">Streptomyces bluensis</name>
    <dbReference type="NCBI Taxonomy" id="33897"/>
    <lineage>
        <taxon>Bacteria</taxon>
        <taxon>Bacillati</taxon>
        <taxon>Actinomycetota</taxon>
        <taxon>Actinomycetes</taxon>
        <taxon>Kitasatosporales</taxon>
        <taxon>Streptomycetaceae</taxon>
        <taxon>Streptomyces</taxon>
    </lineage>
</organism>
<evidence type="ECO:0000256" key="6">
    <source>
        <dbReference type="ARBA" id="ARBA00012947"/>
    </source>
</evidence>
<dbReference type="InterPro" id="IPR036271">
    <property type="entry name" value="Tet_transcr_reg_TetR-rel_C_sf"/>
</dbReference>
<evidence type="ECO:0000256" key="5">
    <source>
        <dbReference type="ARBA" id="ARBA00012213"/>
    </source>
</evidence>
<keyword evidence="15" id="KW-1185">Reference proteome</keyword>
<comment type="similarity">
    <text evidence="3">Belongs to the class II aldolase/RraA-like family.</text>
</comment>
<comment type="subunit">
    <text evidence="4">Homotrimer.</text>
</comment>
<evidence type="ECO:0000259" key="13">
    <source>
        <dbReference type="Pfam" id="PF21993"/>
    </source>
</evidence>
<evidence type="ECO:0000256" key="12">
    <source>
        <dbReference type="ARBA" id="ARBA00047973"/>
    </source>
</evidence>
<dbReference type="PANTHER" id="PTHR33254">
    <property type="entry name" value="4-HYDROXY-4-METHYL-2-OXOGLUTARATE ALDOLASE 3-RELATED"/>
    <property type="match status" value="1"/>
</dbReference>
<comment type="cofactor">
    <cofactor evidence="2">
        <name>a divalent metal cation</name>
        <dbReference type="ChEBI" id="CHEBI:60240"/>
    </cofactor>
</comment>
<dbReference type="RefSeq" id="WP_351082823.1">
    <property type="nucleotide sequence ID" value="NZ_JBEOZG010000018.1"/>
</dbReference>